<sequence>MFEKSLGIPSLSYLTFNKRRRDSLYFHGKGLAGENSNIPYNRAVPGTPARIITVVTTCGRVRGIGRLSGRPGRARGFVSAVLWFLAQGCPCRCVTANADGDKVEISPRRPARVSIHRADSSRRITIQIRRRDYAVRTAPLSPR</sequence>
<comment type="caution">
    <text evidence="1">The sequence shown here is derived from an EMBL/GenBank/DDBJ whole genome shotgun (WGS) entry which is preliminary data.</text>
</comment>
<keyword evidence="2" id="KW-1185">Reference proteome</keyword>
<accession>A0A4C1ULW6</accession>
<gene>
    <name evidence="1" type="ORF">EVAR_95752_1</name>
</gene>
<dbReference type="AlphaFoldDB" id="A0A4C1ULW6"/>
<reference evidence="1 2" key="1">
    <citation type="journal article" date="2019" name="Commun. Biol.">
        <title>The bagworm genome reveals a unique fibroin gene that provides high tensile strength.</title>
        <authorList>
            <person name="Kono N."/>
            <person name="Nakamura H."/>
            <person name="Ohtoshi R."/>
            <person name="Tomita M."/>
            <person name="Numata K."/>
            <person name="Arakawa K."/>
        </authorList>
    </citation>
    <scope>NUCLEOTIDE SEQUENCE [LARGE SCALE GENOMIC DNA]</scope>
</reference>
<name>A0A4C1ULW6_EUMVA</name>
<proteinExistence type="predicted"/>
<dbReference type="EMBL" id="BGZK01000187">
    <property type="protein sequence ID" value="GBP26966.1"/>
    <property type="molecule type" value="Genomic_DNA"/>
</dbReference>
<evidence type="ECO:0000313" key="1">
    <source>
        <dbReference type="EMBL" id="GBP26966.1"/>
    </source>
</evidence>
<evidence type="ECO:0000313" key="2">
    <source>
        <dbReference type="Proteomes" id="UP000299102"/>
    </source>
</evidence>
<protein>
    <submittedName>
        <fullName evidence="1">Uncharacterized protein</fullName>
    </submittedName>
</protein>
<organism evidence="1 2">
    <name type="scientific">Eumeta variegata</name>
    <name type="common">Bagworm moth</name>
    <name type="synonym">Eumeta japonica</name>
    <dbReference type="NCBI Taxonomy" id="151549"/>
    <lineage>
        <taxon>Eukaryota</taxon>
        <taxon>Metazoa</taxon>
        <taxon>Ecdysozoa</taxon>
        <taxon>Arthropoda</taxon>
        <taxon>Hexapoda</taxon>
        <taxon>Insecta</taxon>
        <taxon>Pterygota</taxon>
        <taxon>Neoptera</taxon>
        <taxon>Endopterygota</taxon>
        <taxon>Lepidoptera</taxon>
        <taxon>Glossata</taxon>
        <taxon>Ditrysia</taxon>
        <taxon>Tineoidea</taxon>
        <taxon>Psychidae</taxon>
        <taxon>Oiketicinae</taxon>
        <taxon>Eumeta</taxon>
    </lineage>
</organism>
<dbReference type="Proteomes" id="UP000299102">
    <property type="component" value="Unassembled WGS sequence"/>
</dbReference>